<keyword evidence="11" id="KW-1185">Reference proteome</keyword>
<dbReference type="InterPro" id="IPR001025">
    <property type="entry name" value="BAH_dom"/>
</dbReference>
<feature type="compositionally biased region" description="Pro residues" evidence="5">
    <location>
        <begin position="1784"/>
        <end position="1793"/>
    </location>
</feature>
<dbReference type="InterPro" id="IPR019787">
    <property type="entry name" value="Znf_PHD-finger"/>
</dbReference>
<feature type="region of interest" description="Disordered" evidence="5">
    <location>
        <begin position="1"/>
        <end position="232"/>
    </location>
</feature>
<dbReference type="InterPro" id="IPR001005">
    <property type="entry name" value="SANT/Myb"/>
</dbReference>
<dbReference type="Gene3D" id="3.30.40.10">
    <property type="entry name" value="Zinc/RING finger domain, C3HC4 (zinc finger)"/>
    <property type="match status" value="3"/>
</dbReference>
<dbReference type="InterPro" id="IPR009057">
    <property type="entry name" value="Homeodomain-like_sf"/>
</dbReference>
<evidence type="ECO:0000256" key="1">
    <source>
        <dbReference type="ARBA" id="ARBA00022723"/>
    </source>
</evidence>
<dbReference type="Gene3D" id="2.30.30.490">
    <property type="match status" value="1"/>
</dbReference>
<feature type="compositionally biased region" description="Polar residues" evidence="5">
    <location>
        <begin position="1500"/>
        <end position="1517"/>
    </location>
</feature>
<feature type="region of interest" description="Disordered" evidence="5">
    <location>
        <begin position="1401"/>
        <end position="1438"/>
    </location>
</feature>
<dbReference type="PROSITE" id="PS50016">
    <property type="entry name" value="ZF_PHD_2"/>
    <property type="match status" value="2"/>
</dbReference>
<dbReference type="SMART" id="SM00439">
    <property type="entry name" value="BAH"/>
    <property type="match status" value="1"/>
</dbReference>
<protein>
    <submittedName>
        <fullName evidence="10">PHD type zinc finger protein with BAH domain-containing protein</fullName>
    </submittedName>
</protein>
<feature type="region of interest" description="Disordered" evidence="5">
    <location>
        <begin position="1483"/>
        <end position="1521"/>
    </location>
</feature>
<dbReference type="Gene3D" id="1.10.10.60">
    <property type="entry name" value="Homeodomain-like"/>
    <property type="match status" value="1"/>
</dbReference>
<dbReference type="PANTHER" id="PTHR47672:SF1">
    <property type="entry name" value="E3 UBIQUITIN-PROTEIN LIGASE SNT2"/>
    <property type="match status" value="1"/>
</dbReference>
<dbReference type="Pfam" id="PF13832">
    <property type="entry name" value="zf-HC5HC2H_2"/>
    <property type="match status" value="1"/>
</dbReference>
<sequence length="1847" mass="203909">MADEKEDNSNARSQVKAQGTSRSTAQTSSRTTLGHNEVVSASHPNAHASPSPPATTSTMPPKSRTANTESQAMTTTSTPTSNPHGQITTAMDSSGPSPYGTRSRNRTGNPRPNYAEDRDLEEYDWNATKKSQNSLGSTVSTHLQLGDQEKSSGVNTRRSSTTASGTAIGKTATPTTPKEHLPGMSSFSITPEVSAPPPPVSKKRKAPANGHVNSNGTTGGGQAHAPNPSRKHANMPAVAVGFRETNMMSFESSQGYLKHGKLRADDGTVLGIDDHVYLICEPPGEPYYLARIMEFLHPSNDRNLPVDAVRVNWYYRPRDIQRKATDTRLVFASMHSDTCPLTSLRGKCQISHRSAIVDLDEYRKIKDNFWYDKMFDRYIHRYYEIIPTSQVINVPARVKRVLDERWKFVIVEIGRGKELTSAIKSCKRCSGYCASNDSVDCAMCKNTYHMNCVQPPLLKKPARGFGWSCGPCSRRQERKLEARNTPLVGDRALEAEEEEWLEEEDDHTKASNAANEDSAPNSDHPGGGSKPATAEQIAQAKMWPYRYLGIHCRVEDALDFDDRIYPRASSRLGPKHQANVHVWHGKPIQFVKPAESRRKYVKGGAPKKDPKVLKEITADLENEKVTREKRPKWVMDQPPGYVARGEDLPGGDPANTAKLQFRMPQVGKISSRGAEDSDSSTFATEEREKLIDRYMAEVRDLAPLLHVAPFSTNYLDKALELFCAHNYNAQPALDELRTLNRRRDLKEPEFSKEEIKKFEEGVARHGSEHRRISKLVGKSQKLGEIIRFYYMWKKSPNGRRIWGSHESRKGKKAAKQVDSKLVDDVADDVDDSAFDNAKAASRKRGFECKFCSTRKSPQWRRAPLVSAGTTVPVDPASKNSKDKSAHLMVALCQRCSSLWRKYGIQWEPIDEVAKKISAKGGRHNKRTVDDELLMELVSVNEICNIGMSTATVAAAASVGMEVPSGLTIQPGQEGSRKRQKTAAEMQTTPEILYTEPPKKVVEKPPEPPIIPERPKIRELPCAICYEMEFSPDQRLCCRHCRLTVHRNCYGVPEGRSENKWTCDMCANDSSCQISTSYDCVLCPVGPLEQELMEPPKVSHKKKTDREREKERLEREMVVEETNTYFREQSAKGRPLYPREPLKRTSGNNWVHVMCALFAPELRFGDASLLEPVEGISSLPHSRYSHTCKICKSTEGICVACKHCSATFHVTCAQRYGHVLGFDVAPVKGSRRDAINVVTLSTETGNATPVLYCKEHAIKATVHPLNEAIEDSPLNALQIFSRNNKQADTSLTGTVRKAATIGASTRVNIHSTSSADIRNTISAVVAGNGSHNRSSRVSPAAMTVKSEEVDEDGDRVVYLNEVQVPEQPSKECAVCGTDASPLWHEVQPKIVDIPEPALPVNGAESLPDDQHQQETPAVNGYTNGAGTYHAENRDPLSPVGLAETSNGLNHVRAEINGNVLADVEPDSASIPTMARDNASELVDLGNGSEVNGEPVTESVGEATTAQSQQPDDYSTGTNAEAEPLPEFRCHKCHLRKLRNPNPLPAPSPQPEVPAPEEHMMNDVQAPSSPQRPAWPPAPPITSHDQYHPYPAQPQQLYTGLPRLPNGVPHSPPIAPPQLQSHFVGPHTTYHAAAYPQPPQQHEMVVQSHLNGNPPIYHLQRASGGRPANLHYAPPPPPPPPPPPAPVPRSPPRRRPIFMQGPEERRGIRRPEPNPSPPPAPRSPVRRRPIFMQGPEERRGLRRPEPNPSPPPAPRSPGRRRPVFMQGHQERQGPHGPPRPEENPFASPPRQPQPSPRESFHGIYGSPQGNYEAPGTPPDVAGRNGSWPGGEGGLTNGASASPSLRNLLH</sequence>
<feature type="compositionally biased region" description="Polar residues" evidence="5">
    <location>
        <begin position="1834"/>
        <end position="1847"/>
    </location>
</feature>
<feature type="compositionally biased region" description="Low complexity" evidence="5">
    <location>
        <begin position="156"/>
        <end position="173"/>
    </location>
</feature>
<feature type="region of interest" description="Disordered" evidence="5">
    <location>
        <begin position="1560"/>
        <end position="1621"/>
    </location>
</feature>
<evidence type="ECO:0000256" key="5">
    <source>
        <dbReference type="SAM" id="MobiDB-lite"/>
    </source>
</evidence>
<feature type="compositionally biased region" description="Basic and acidic residues" evidence="5">
    <location>
        <begin position="1700"/>
        <end position="1710"/>
    </location>
</feature>
<keyword evidence="2 4" id="KW-0863">Zinc-finger</keyword>
<organism evidence="10 11">
    <name type="scientific">Heterodermia speciosa</name>
    <dbReference type="NCBI Taxonomy" id="116794"/>
    <lineage>
        <taxon>Eukaryota</taxon>
        <taxon>Fungi</taxon>
        <taxon>Dikarya</taxon>
        <taxon>Ascomycota</taxon>
        <taxon>Pezizomycotina</taxon>
        <taxon>Lecanoromycetes</taxon>
        <taxon>OSLEUM clade</taxon>
        <taxon>Lecanoromycetidae</taxon>
        <taxon>Caliciales</taxon>
        <taxon>Physciaceae</taxon>
        <taxon>Heterodermia</taxon>
    </lineage>
</organism>
<feature type="compositionally biased region" description="Basic and acidic residues" evidence="5">
    <location>
        <begin position="1733"/>
        <end position="1743"/>
    </location>
</feature>
<dbReference type="PROSITE" id="PS51293">
    <property type="entry name" value="SANT"/>
    <property type="match status" value="1"/>
</dbReference>
<feature type="domain" description="SANT" evidence="8">
    <location>
        <begin position="745"/>
        <end position="797"/>
    </location>
</feature>
<dbReference type="Pfam" id="PF13831">
    <property type="entry name" value="PHD_2"/>
    <property type="match status" value="1"/>
</dbReference>
<comment type="caution">
    <text evidence="10">The sequence shown here is derived from an EMBL/GenBank/DDBJ whole genome shotgun (WGS) entry which is preliminary data.</text>
</comment>
<evidence type="ECO:0000259" key="9">
    <source>
        <dbReference type="PROSITE" id="PS51805"/>
    </source>
</evidence>
<feature type="compositionally biased region" description="Pro residues" evidence="5">
    <location>
        <begin position="1711"/>
        <end position="1720"/>
    </location>
</feature>
<dbReference type="CDD" id="cd15489">
    <property type="entry name" value="PHD_SF"/>
    <property type="match status" value="1"/>
</dbReference>
<dbReference type="InterPro" id="IPR034732">
    <property type="entry name" value="EPHD"/>
</dbReference>
<dbReference type="InterPro" id="IPR013083">
    <property type="entry name" value="Znf_RING/FYVE/PHD"/>
</dbReference>
<evidence type="ECO:0000256" key="2">
    <source>
        <dbReference type="ARBA" id="ARBA00022771"/>
    </source>
</evidence>
<feature type="domain" description="PHD-type" evidence="6">
    <location>
        <begin position="1018"/>
        <end position="1068"/>
    </location>
</feature>
<keyword evidence="3" id="KW-0862">Zinc</keyword>
<dbReference type="GO" id="GO:0048189">
    <property type="term" value="C:Lid2 complex"/>
    <property type="evidence" value="ECO:0007669"/>
    <property type="project" value="TreeGrafter"/>
</dbReference>
<dbReference type="FunFam" id="2.30.30.490:FF:000018">
    <property type="entry name" value="Lid2 complex component snt2"/>
    <property type="match status" value="1"/>
</dbReference>
<dbReference type="InterPro" id="IPR001965">
    <property type="entry name" value="Znf_PHD"/>
</dbReference>
<dbReference type="InterPro" id="IPR043151">
    <property type="entry name" value="BAH_sf"/>
</dbReference>
<dbReference type="InterPro" id="IPR011011">
    <property type="entry name" value="Znf_FYVE_PHD"/>
</dbReference>
<dbReference type="OrthoDB" id="336088at2759"/>
<feature type="compositionally biased region" description="Polar residues" evidence="5">
    <location>
        <begin position="64"/>
        <end position="110"/>
    </location>
</feature>
<feature type="compositionally biased region" description="Pro residues" evidence="5">
    <location>
        <begin position="1744"/>
        <end position="1753"/>
    </location>
</feature>
<feature type="compositionally biased region" description="Low complexity" evidence="5">
    <location>
        <begin position="17"/>
        <end position="32"/>
    </location>
</feature>
<feature type="compositionally biased region" description="Polar residues" evidence="5">
    <location>
        <begin position="128"/>
        <end position="143"/>
    </location>
</feature>
<dbReference type="GO" id="GO:0036205">
    <property type="term" value="P:histone catabolic process"/>
    <property type="evidence" value="ECO:0007669"/>
    <property type="project" value="TreeGrafter"/>
</dbReference>
<feature type="domain" description="BAH" evidence="7">
    <location>
        <begin position="268"/>
        <end position="386"/>
    </location>
</feature>
<dbReference type="Pfam" id="PF00628">
    <property type="entry name" value="PHD"/>
    <property type="match status" value="1"/>
</dbReference>
<dbReference type="CDD" id="cd04710">
    <property type="entry name" value="BAH_fungalPHD"/>
    <property type="match status" value="1"/>
</dbReference>
<dbReference type="PROSITE" id="PS51805">
    <property type="entry name" value="EPHD"/>
    <property type="match status" value="1"/>
</dbReference>
<feature type="compositionally biased region" description="Basic and acidic residues" evidence="5">
    <location>
        <begin position="1766"/>
        <end position="1780"/>
    </location>
</feature>
<dbReference type="EMBL" id="CAJPDS010000029">
    <property type="protein sequence ID" value="CAF9922005.1"/>
    <property type="molecule type" value="Genomic_DNA"/>
</dbReference>
<dbReference type="SMART" id="SM00249">
    <property type="entry name" value="PHD"/>
    <property type="match status" value="3"/>
</dbReference>
<dbReference type="InterPro" id="IPR017884">
    <property type="entry name" value="SANT_dom"/>
</dbReference>
<dbReference type="PROSITE" id="PS51038">
    <property type="entry name" value="BAH"/>
    <property type="match status" value="1"/>
</dbReference>
<evidence type="ECO:0000256" key="3">
    <source>
        <dbReference type="ARBA" id="ARBA00022833"/>
    </source>
</evidence>
<reference evidence="10" key="1">
    <citation type="submission" date="2021-03" db="EMBL/GenBank/DDBJ databases">
        <authorList>
            <person name="Tagirdzhanova G."/>
        </authorList>
    </citation>
    <scope>NUCLEOTIDE SEQUENCE</scope>
</reference>
<dbReference type="Proteomes" id="UP000664521">
    <property type="component" value="Unassembled WGS sequence"/>
</dbReference>
<dbReference type="SUPFAM" id="SSF46689">
    <property type="entry name" value="Homeodomain-like"/>
    <property type="match status" value="1"/>
</dbReference>
<evidence type="ECO:0000259" key="8">
    <source>
        <dbReference type="PROSITE" id="PS51293"/>
    </source>
</evidence>
<gene>
    <name evidence="10" type="primary">SNT2</name>
    <name evidence="10" type="ORF">HETSPECPRED_004694</name>
</gene>
<feature type="domain" description="PHD-type" evidence="9">
    <location>
        <begin position="1124"/>
        <end position="1256"/>
    </location>
</feature>
<feature type="compositionally biased region" description="Polar residues" evidence="5">
    <location>
        <begin position="510"/>
        <end position="521"/>
    </location>
</feature>
<dbReference type="CDD" id="cd15497">
    <property type="entry name" value="PHD1_Snt2p_like"/>
    <property type="match status" value="1"/>
</dbReference>
<feature type="compositionally biased region" description="Low complexity" evidence="5">
    <location>
        <begin position="40"/>
        <end position="63"/>
    </location>
</feature>
<dbReference type="GO" id="GO:0008270">
    <property type="term" value="F:zinc ion binding"/>
    <property type="evidence" value="ECO:0007669"/>
    <property type="project" value="UniProtKB-KW"/>
</dbReference>
<feature type="region of interest" description="Disordered" evidence="5">
    <location>
        <begin position="1648"/>
        <end position="1847"/>
    </location>
</feature>
<dbReference type="Pfam" id="PF01426">
    <property type="entry name" value="BAH"/>
    <property type="match status" value="1"/>
</dbReference>
<evidence type="ECO:0000259" key="7">
    <source>
        <dbReference type="PROSITE" id="PS51038"/>
    </source>
</evidence>
<name>A0A8H3FE82_9LECA</name>
<evidence type="ECO:0000256" key="4">
    <source>
        <dbReference type="PROSITE-ProRule" id="PRU00146"/>
    </source>
</evidence>
<feature type="compositionally biased region" description="Pro residues" evidence="5">
    <location>
        <begin position="1671"/>
        <end position="1688"/>
    </location>
</feature>
<feature type="region of interest" description="Disordered" evidence="5">
    <location>
        <begin position="497"/>
        <end position="534"/>
    </location>
</feature>
<dbReference type="InterPro" id="IPR029617">
    <property type="entry name" value="Snt2"/>
</dbReference>
<dbReference type="SMART" id="SM00717">
    <property type="entry name" value="SANT"/>
    <property type="match status" value="1"/>
</dbReference>
<proteinExistence type="predicted"/>
<evidence type="ECO:0000313" key="11">
    <source>
        <dbReference type="Proteomes" id="UP000664521"/>
    </source>
</evidence>
<accession>A0A8H3FE82</accession>
<keyword evidence="1" id="KW-0479">Metal-binding</keyword>
<dbReference type="PANTHER" id="PTHR47672">
    <property type="entry name" value="E3 UBIQUITIN-PROTEIN LIGASE SNT2"/>
    <property type="match status" value="1"/>
</dbReference>
<evidence type="ECO:0000259" key="6">
    <source>
        <dbReference type="PROSITE" id="PS50016"/>
    </source>
</evidence>
<feature type="compositionally biased region" description="Polar residues" evidence="5">
    <location>
        <begin position="1412"/>
        <end position="1424"/>
    </location>
</feature>
<feature type="domain" description="PHD-type" evidence="6">
    <location>
        <begin position="423"/>
        <end position="475"/>
    </location>
</feature>
<evidence type="ECO:0000313" key="10">
    <source>
        <dbReference type="EMBL" id="CAF9922005.1"/>
    </source>
</evidence>
<dbReference type="GO" id="GO:0003682">
    <property type="term" value="F:chromatin binding"/>
    <property type="evidence" value="ECO:0007669"/>
    <property type="project" value="InterPro"/>
</dbReference>
<dbReference type="GO" id="GO:0004842">
    <property type="term" value="F:ubiquitin-protein transferase activity"/>
    <property type="evidence" value="ECO:0007669"/>
    <property type="project" value="TreeGrafter"/>
</dbReference>
<dbReference type="SUPFAM" id="SSF57903">
    <property type="entry name" value="FYVE/PHD zinc finger"/>
    <property type="match status" value="2"/>
</dbReference>